<evidence type="ECO:0000313" key="2">
    <source>
        <dbReference type="Proteomes" id="UP000010552"/>
    </source>
</evidence>
<accession>L5JPG4</accession>
<reference evidence="2" key="1">
    <citation type="journal article" date="2013" name="Science">
        <title>Comparative analysis of bat genomes provides insight into the evolution of flight and immunity.</title>
        <authorList>
            <person name="Zhang G."/>
            <person name="Cowled C."/>
            <person name="Shi Z."/>
            <person name="Huang Z."/>
            <person name="Bishop-Lilly K.A."/>
            <person name="Fang X."/>
            <person name="Wynne J.W."/>
            <person name="Xiong Z."/>
            <person name="Baker M.L."/>
            <person name="Zhao W."/>
            <person name="Tachedjian M."/>
            <person name="Zhu Y."/>
            <person name="Zhou P."/>
            <person name="Jiang X."/>
            <person name="Ng J."/>
            <person name="Yang L."/>
            <person name="Wu L."/>
            <person name="Xiao J."/>
            <person name="Feng Y."/>
            <person name="Chen Y."/>
            <person name="Sun X."/>
            <person name="Zhang Y."/>
            <person name="Marsh G.A."/>
            <person name="Crameri G."/>
            <person name="Broder C.C."/>
            <person name="Frey K.G."/>
            <person name="Wang L.F."/>
            <person name="Wang J."/>
        </authorList>
    </citation>
    <scope>NUCLEOTIDE SEQUENCE [LARGE SCALE GENOMIC DNA]</scope>
</reference>
<protein>
    <submittedName>
        <fullName evidence="1">Uncharacterized protein</fullName>
    </submittedName>
</protein>
<proteinExistence type="predicted"/>
<sequence length="89" mass="9947">MKSWDLAPGDLRWQLLAAAAVLDEKAKHSSLTRKVMKAKIVEPYNKIVARTAQLARLQGRSAENCVSKKINLAGCISVRDWKASRRPQC</sequence>
<evidence type="ECO:0000313" key="1">
    <source>
        <dbReference type="EMBL" id="ELK01314.1"/>
    </source>
</evidence>
<gene>
    <name evidence="1" type="ORF">PAL_GLEAN10013450</name>
</gene>
<keyword evidence="2" id="KW-1185">Reference proteome</keyword>
<organism evidence="1 2">
    <name type="scientific">Pteropus alecto</name>
    <name type="common">Black flying fox</name>
    <dbReference type="NCBI Taxonomy" id="9402"/>
    <lineage>
        <taxon>Eukaryota</taxon>
        <taxon>Metazoa</taxon>
        <taxon>Chordata</taxon>
        <taxon>Craniata</taxon>
        <taxon>Vertebrata</taxon>
        <taxon>Euteleostomi</taxon>
        <taxon>Mammalia</taxon>
        <taxon>Eutheria</taxon>
        <taxon>Laurasiatheria</taxon>
        <taxon>Chiroptera</taxon>
        <taxon>Yinpterochiroptera</taxon>
        <taxon>Pteropodoidea</taxon>
        <taxon>Pteropodidae</taxon>
        <taxon>Pteropodinae</taxon>
        <taxon>Pteropus</taxon>
    </lineage>
</organism>
<dbReference type="EMBL" id="KB031152">
    <property type="protein sequence ID" value="ELK01314.1"/>
    <property type="molecule type" value="Genomic_DNA"/>
</dbReference>
<dbReference type="AlphaFoldDB" id="L5JPG4"/>
<dbReference type="InParanoid" id="L5JPG4"/>
<name>L5JPG4_PTEAL</name>
<dbReference type="Proteomes" id="UP000010552">
    <property type="component" value="Unassembled WGS sequence"/>
</dbReference>